<comment type="caution">
    <text evidence="1">The sequence shown here is derived from an EMBL/GenBank/DDBJ whole genome shotgun (WGS) entry which is preliminary data.</text>
</comment>
<accession>A0ACC0DUU4</accession>
<dbReference type="EMBL" id="CM045879">
    <property type="protein sequence ID" value="KAI7938876.1"/>
    <property type="molecule type" value="Genomic_DNA"/>
</dbReference>
<reference evidence="1 2" key="3">
    <citation type="journal article" date="2022" name="Microbiol. Spectr.">
        <title>Folding features and dynamics of 3D genome architecture in plant fungal pathogens.</title>
        <authorList>
            <person name="Xia C."/>
        </authorList>
    </citation>
    <scope>NUCLEOTIDE SEQUENCE [LARGE SCALE GENOMIC DNA]</scope>
    <source>
        <strain evidence="1 2">93-210</strain>
    </source>
</reference>
<gene>
    <name evidence="1" type="ORF">MJO28_014455</name>
</gene>
<reference evidence="2" key="1">
    <citation type="journal article" date="2018" name="BMC Genomics">
        <title>Genomic insights into host adaptation between the wheat stripe rust pathogen (Puccinia striiformis f. sp. tritici) and the barley stripe rust pathogen (Puccinia striiformis f. sp. hordei).</title>
        <authorList>
            <person name="Xia C."/>
            <person name="Wang M."/>
            <person name="Yin C."/>
            <person name="Cornejo O.E."/>
            <person name="Hulbert S.H."/>
            <person name="Chen X."/>
        </authorList>
    </citation>
    <scope>NUCLEOTIDE SEQUENCE [LARGE SCALE GENOMIC DNA]</scope>
    <source>
        <strain evidence="2">93-210</strain>
    </source>
</reference>
<sequence>MFGSTFLSLLVLILEFTKQITSAPAPSFGSHELGDPLFRPPGYIEVQDPLASIGEPSSESVADALRYAGFTLTEGELKVKERPVSIGQCTESFAVIRIS</sequence>
<evidence type="ECO:0000313" key="1">
    <source>
        <dbReference type="EMBL" id="KAI7938876.1"/>
    </source>
</evidence>
<keyword evidence="2" id="KW-1185">Reference proteome</keyword>
<reference evidence="2" key="2">
    <citation type="journal article" date="2018" name="Mol. Plant Microbe Interact.">
        <title>Genome sequence resources for the wheat stripe rust pathogen (Puccinia striiformis f. sp. tritici) and the barley stripe rust pathogen (Puccinia striiformis f. sp. hordei).</title>
        <authorList>
            <person name="Xia C."/>
            <person name="Wang M."/>
            <person name="Yin C."/>
            <person name="Cornejo O.E."/>
            <person name="Hulbert S.H."/>
            <person name="Chen X."/>
        </authorList>
    </citation>
    <scope>NUCLEOTIDE SEQUENCE [LARGE SCALE GENOMIC DNA]</scope>
    <source>
        <strain evidence="2">93-210</strain>
    </source>
</reference>
<dbReference type="Proteomes" id="UP001060170">
    <property type="component" value="Chromosome 15"/>
</dbReference>
<evidence type="ECO:0000313" key="2">
    <source>
        <dbReference type="Proteomes" id="UP001060170"/>
    </source>
</evidence>
<proteinExistence type="predicted"/>
<name>A0ACC0DUU4_9BASI</name>
<protein>
    <submittedName>
        <fullName evidence="1">Uncharacterized protein</fullName>
    </submittedName>
</protein>
<organism evidence="1 2">
    <name type="scientific">Puccinia striiformis f. sp. tritici</name>
    <dbReference type="NCBI Taxonomy" id="168172"/>
    <lineage>
        <taxon>Eukaryota</taxon>
        <taxon>Fungi</taxon>
        <taxon>Dikarya</taxon>
        <taxon>Basidiomycota</taxon>
        <taxon>Pucciniomycotina</taxon>
        <taxon>Pucciniomycetes</taxon>
        <taxon>Pucciniales</taxon>
        <taxon>Pucciniaceae</taxon>
        <taxon>Puccinia</taxon>
    </lineage>
</organism>